<dbReference type="GO" id="GO:0050660">
    <property type="term" value="F:flavin adenine dinucleotide binding"/>
    <property type="evidence" value="ECO:0007669"/>
    <property type="project" value="InterPro"/>
</dbReference>
<feature type="domain" description="Acyl-CoA oxidase/dehydrogenase middle" evidence="7">
    <location>
        <begin position="118"/>
        <end position="216"/>
    </location>
</feature>
<dbReference type="AlphaFoldDB" id="A0AB39L5X7"/>
<protein>
    <submittedName>
        <fullName evidence="9">Acyl-CoA dehydrogenase family protein</fullName>
        <ecNumber evidence="9">1.-.-.-</ecNumber>
    </submittedName>
</protein>
<dbReference type="InterPro" id="IPR036250">
    <property type="entry name" value="AcylCo_DH-like_C"/>
</dbReference>
<evidence type="ECO:0000256" key="2">
    <source>
        <dbReference type="ARBA" id="ARBA00009347"/>
    </source>
</evidence>
<dbReference type="InterPro" id="IPR037069">
    <property type="entry name" value="AcylCoA_DH/ox_N_sf"/>
</dbReference>
<gene>
    <name evidence="9" type="ORF">AB5L97_02080</name>
</gene>
<dbReference type="Gene3D" id="1.10.540.10">
    <property type="entry name" value="Acyl-CoA dehydrogenase/oxidase, N-terminal domain"/>
    <property type="match status" value="1"/>
</dbReference>
<dbReference type="InterPro" id="IPR009100">
    <property type="entry name" value="AcylCoA_DH/oxidase_NM_dom_sf"/>
</dbReference>
<dbReference type="GO" id="GO:0003995">
    <property type="term" value="F:acyl-CoA dehydrogenase activity"/>
    <property type="evidence" value="ECO:0007669"/>
    <property type="project" value="TreeGrafter"/>
</dbReference>
<feature type="domain" description="Acyl-CoA dehydrogenase/oxidase C-terminal" evidence="6">
    <location>
        <begin position="228"/>
        <end position="377"/>
    </location>
</feature>
<keyword evidence="4 5" id="KW-0274">FAD</keyword>
<evidence type="ECO:0000259" key="7">
    <source>
        <dbReference type="Pfam" id="PF02770"/>
    </source>
</evidence>
<dbReference type="InterPro" id="IPR009075">
    <property type="entry name" value="AcylCo_DH/oxidase_C"/>
</dbReference>
<dbReference type="InterPro" id="IPR046373">
    <property type="entry name" value="Acyl-CoA_Oxase/DH_mid-dom_sf"/>
</dbReference>
<sequence>MTTVTRQPKAATDVVRAVISEHAPANRVREFDEAERFDHELFHALAHAGLLSGALDDSGKLSHAHQAAVLTELAAGPTSMAVAFVVQYMAVQLLSAHGTPAQKDAHLAPLLAGDVHASFALSEPDGGTDVARAMKTTATRLPDGSYSISGRKRWIGGAMDCGYMLLLARTTEIGTSAIGGITTFIVPRSTPGIETREIDTMGIRSLAQTDIFLDDVRVPAANVLGEPDRGFRQVIGTLNGERLNAAAVALGIARGAFDVALDWAKSREAFGRPIGAFQALQHSLVDARLKIESAVLLLERAVRAAEAGDPSGDVDSALAKLAASEAATFTTDAGMRLMGGWGYARELPMQRYFRDARLYTFAPLTDEMIRNYLGEKMLGLPRSY</sequence>
<dbReference type="PANTHER" id="PTHR43884:SF12">
    <property type="entry name" value="ISOVALERYL-COA DEHYDROGENASE, MITOCHONDRIAL-RELATED"/>
    <property type="match status" value="1"/>
</dbReference>
<reference evidence="9" key="1">
    <citation type="submission" date="2024-07" db="EMBL/GenBank/DDBJ databases">
        <authorList>
            <person name="fu j."/>
        </authorList>
    </citation>
    <scope>NUCLEOTIDE SEQUENCE</scope>
    <source>
        <strain evidence="9">P10A9</strain>
    </source>
</reference>
<dbReference type="PANTHER" id="PTHR43884">
    <property type="entry name" value="ACYL-COA DEHYDROGENASE"/>
    <property type="match status" value="1"/>
</dbReference>
<dbReference type="Pfam" id="PF02771">
    <property type="entry name" value="Acyl-CoA_dh_N"/>
    <property type="match status" value="1"/>
</dbReference>
<dbReference type="Gene3D" id="2.40.110.10">
    <property type="entry name" value="Butyryl-CoA Dehydrogenase, subunit A, domain 2"/>
    <property type="match status" value="1"/>
</dbReference>
<dbReference type="InterPro" id="IPR006091">
    <property type="entry name" value="Acyl-CoA_Oxase/DH_mid-dom"/>
</dbReference>
<dbReference type="EMBL" id="CP163302">
    <property type="protein sequence ID" value="XDP45828.1"/>
    <property type="molecule type" value="Genomic_DNA"/>
</dbReference>
<dbReference type="KEGG" id="spue:AB5L97_02080"/>
<dbReference type="CDD" id="cd00567">
    <property type="entry name" value="ACAD"/>
    <property type="match status" value="1"/>
</dbReference>
<proteinExistence type="inferred from homology"/>
<dbReference type="SUPFAM" id="SSF47203">
    <property type="entry name" value="Acyl-CoA dehydrogenase C-terminal domain-like"/>
    <property type="match status" value="1"/>
</dbReference>
<evidence type="ECO:0000259" key="8">
    <source>
        <dbReference type="Pfam" id="PF02771"/>
    </source>
</evidence>
<dbReference type="InterPro" id="IPR013786">
    <property type="entry name" value="AcylCoA_DH/ox_N"/>
</dbReference>
<evidence type="ECO:0000256" key="4">
    <source>
        <dbReference type="ARBA" id="ARBA00022827"/>
    </source>
</evidence>
<dbReference type="Pfam" id="PF02770">
    <property type="entry name" value="Acyl-CoA_dh_M"/>
    <property type="match status" value="1"/>
</dbReference>
<evidence type="ECO:0000256" key="1">
    <source>
        <dbReference type="ARBA" id="ARBA00001974"/>
    </source>
</evidence>
<keyword evidence="5 9" id="KW-0560">Oxidoreductase</keyword>
<dbReference type="RefSeq" id="WP_307956985.1">
    <property type="nucleotide sequence ID" value="NZ_CP163302.1"/>
</dbReference>
<feature type="domain" description="Acyl-CoA dehydrogenase/oxidase N-terminal" evidence="8">
    <location>
        <begin position="9"/>
        <end position="114"/>
    </location>
</feature>
<dbReference type="Gene3D" id="1.20.140.10">
    <property type="entry name" value="Butyryl-CoA Dehydrogenase, subunit A, domain 3"/>
    <property type="match status" value="1"/>
</dbReference>
<dbReference type="SUPFAM" id="SSF56645">
    <property type="entry name" value="Acyl-CoA dehydrogenase NM domain-like"/>
    <property type="match status" value="1"/>
</dbReference>
<comment type="cofactor">
    <cofactor evidence="1 5">
        <name>FAD</name>
        <dbReference type="ChEBI" id="CHEBI:57692"/>
    </cofactor>
</comment>
<evidence type="ECO:0000313" key="9">
    <source>
        <dbReference type="EMBL" id="XDP45828.1"/>
    </source>
</evidence>
<organism evidence="9">
    <name type="scientific">Sinomonas puerhi</name>
    <dbReference type="NCBI Taxonomy" id="3238584"/>
    <lineage>
        <taxon>Bacteria</taxon>
        <taxon>Bacillati</taxon>
        <taxon>Actinomycetota</taxon>
        <taxon>Actinomycetes</taxon>
        <taxon>Micrococcales</taxon>
        <taxon>Micrococcaceae</taxon>
        <taxon>Sinomonas</taxon>
    </lineage>
</organism>
<name>A0AB39L5X7_9MICC</name>
<accession>A0AB39L5X7</accession>
<evidence type="ECO:0000259" key="6">
    <source>
        <dbReference type="Pfam" id="PF00441"/>
    </source>
</evidence>
<dbReference type="Pfam" id="PF00441">
    <property type="entry name" value="Acyl-CoA_dh_1"/>
    <property type="match status" value="1"/>
</dbReference>
<keyword evidence="3 5" id="KW-0285">Flavoprotein</keyword>
<comment type="similarity">
    <text evidence="2 5">Belongs to the acyl-CoA dehydrogenase family.</text>
</comment>
<dbReference type="EC" id="1.-.-.-" evidence="9"/>
<evidence type="ECO:0000256" key="5">
    <source>
        <dbReference type="RuleBase" id="RU362125"/>
    </source>
</evidence>
<evidence type="ECO:0000256" key="3">
    <source>
        <dbReference type="ARBA" id="ARBA00022630"/>
    </source>
</evidence>